<dbReference type="Proteomes" id="UP000182413">
    <property type="component" value="Unassembled WGS sequence"/>
</dbReference>
<accession>A0A1G7LHI8</accession>
<dbReference type="AlphaFoldDB" id="A0A1G7LHI8"/>
<gene>
    <name evidence="2" type="ORF">SAMN05216575_108118</name>
</gene>
<evidence type="ECO:0000256" key="1">
    <source>
        <dbReference type="SAM" id="MobiDB-lite"/>
    </source>
</evidence>
<protein>
    <submittedName>
        <fullName evidence="2">Uncharacterized protein</fullName>
    </submittedName>
</protein>
<dbReference type="EMBL" id="FNAE01000008">
    <property type="protein sequence ID" value="SDF48804.1"/>
    <property type="molecule type" value="Genomic_DNA"/>
</dbReference>
<feature type="region of interest" description="Disordered" evidence="1">
    <location>
        <begin position="24"/>
        <end position="46"/>
    </location>
</feature>
<sequence>MPNNFVERDVRKLRLRVPFAFGSGRPSRQTLGAEHDIVSPQSYRQH</sequence>
<organism evidence="2 3">
    <name type="scientific">Ectopseudomonas alcaliphila</name>
    <dbReference type="NCBI Taxonomy" id="101564"/>
    <lineage>
        <taxon>Bacteria</taxon>
        <taxon>Pseudomonadati</taxon>
        <taxon>Pseudomonadota</taxon>
        <taxon>Gammaproteobacteria</taxon>
        <taxon>Pseudomonadales</taxon>
        <taxon>Pseudomonadaceae</taxon>
        <taxon>Ectopseudomonas</taxon>
    </lineage>
</organism>
<name>A0A1G7LHI8_9GAMM</name>
<evidence type="ECO:0000313" key="2">
    <source>
        <dbReference type="EMBL" id="SDF48804.1"/>
    </source>
</evidence>
<evidence type="ECO:0000313" key="3">
    <source>
        <dbReference type="Proteomes" id="UP000182413"/>
    </source>
</evidence>
<proteinExistence type="predicted"/>
<reference evidence="2 3" key="1">
    <citation type="submission" date="2016-10" db="EMBL/GenBank/DDBJ databases">
        <authorList>
            <person name="de Groot N.N."/>
        </authorList>
    </citation>
    <scope>NUCLEOTIDE SEQUENCE [LARGE SCALE GENOMIC DNA]</scope>
    <source>
        <strain evidence="2 3">JCM 10630</strain>
    </source>
</reference>